<sequence length="458" mass="49137">NLLFVPVFLPLAVGIVIFIIPRAVRVLPALLSLLTTAAVFAAALLIFLKGSADFHFPLFEIGKFALSFDLLVTPLSSFILIFVGGFGFLISLYSLFYMMGKARLKEYYGFFLLALAGSSGVLMADHFIIFLISWEIVTASLYFLITLGDPEAKVGATKTFAMLGGVDGCLLLGIGILWYLSNSFTISNINIPVEGWLSGLAFILMMVAAITKAGAMPFHSWIPAASEGAPAPVMAFLPAAIDKLLGIYLLVKITTTIFTLTSAMGLVLMIIGAVTVLAAVMVAMVQHDLRRLLSYHAISQVGYMVLGIGTLTPIGIAGGLFHMLNHSIYKSCLFLCGGAVEKKAKTNELAELGGLARVMPVTFTACLIAALAISGVPPLNGFVSKWMVYQGIIQMGLLQSTGVAKLWPIWLVAAMFGSALTLASFVKIIHSIFLSRLPNELKDTSKRNPGRPKKTEGE</sequence>
<evidence type="ECO:0000256" key="7">
    <source>
        <dbReference type="SAM" id="Phobius"/>
    </source>
</evidence>
<evidence type="ECO:0000256" key="1">
    <source>
        <dbReference type="ARBA" id="ARBA00004651"/>
    </source>
</evidence>
<evidence type="ECO:0000259" key="9">
    <source>
        <dbReference type="Pfam" id="PF00662"/>
    </source>
</evidence>
<comment type="subcellular location">
    <subcellularLocation>
        <location evidence="1">Cell membrane</location>
        <topology evidence="1">Multi-pass membrane protein</topology>
    </subcellularLocation>
</comment>
<evidence type="ECO:0000256" key="2">
    <source>
        <dbReference type="ARBA" id="ARBA00022475"/>
    </source>
</evidence>
<dbReference type="InterPro" id="IPR052175">
    <property type="entry name" value="ComplexI-like_HydComp"/>
</dbReference>
<comment type="caution">
    <text evidence="10">The sequence shown here is derived from an EMBL/GenBank/DDBJ whole genome shotgun (WGS) entry which is preliminary data.</text>
</comment>
<dbReference type="GO" id="GO:0016491">
    <property type="term" value="F:oxidoreductase activity"/>
    <property type="evidence" value="ECO:0007669"/>
    <property type="project" value="UniProtKB-KW"/>
</dbReference>
<dbReference type="PANTHER" id="PTHR42682">
    <property type="entry name" value="HYDROGENASE-4 COMPONENT F"/>
    <property type="match status" value="1"/>
</dbReference>
<evidence type="ECO:0000256" key="6">
    <source>
        <dbReference type="ARBA" id="ARBA00023136"/>
    </source>
</evidence>
<organism evidence="10">
    <name type="scientific">marine sediment metagenome</name>
    <dbReference type="NCBI Taxonomy" id="412755"/>
    <lineage>
        <taxon>unclassified sequences</taxon>
        <taxon>metagenomes</taxon>
        <taxon>ecological metagenomes</taxon>
    </lineage>
</organism>
<evidence type="ECO:0000256" key="5">
    <source>
        <dbReference type="ARBA" id="ARBA00023002"/>
    </source>
</evidence>
<evidence type="ECO:0008006" key="11">
    <source>
        <dbReference type="Google" id="ProtNLM"/>
    </source>
</evidence>
<evidence type="ECO:0000256" key="3">
    <source>
        <dbReference type="ARBA" id="ARBA00022692"/>
    </source>
</evidence>
<feature type="transmembrane region" description="Helical" evidence="7">
    <location>
        <begin position="407"/>
        <end position="426"/>
    </location>
</feature>
<feature type="non-terminal residue" evidence="10">
    <location>
        <position position="1"/>
    </location>
</feature>
<dbReference type="Pfam" id="PF00662">
    <property type="entry name" value="Proton_antipo_N"/>
    <property type="match status" value="1"/>
</dbReference>
<dbReference type="Pfam" id="PF00361">
    <property type="entry name" value="Proton_antipo_M"/>
    <property type="match status" value="1"/>
</dbReference>
<keyword evidence="4 7" id="KW-1133">Transmembrane helix</keyword>
<feature type="transmembrane region" description="Helical" evidence="7">
    <location>
        <begin position="31"/>
        <end position="50"/>
    </location>
</feature>
<dbReference type="InterPro" id="IPR001516">
    <property type="entry name" value="Proton_antipo_N"/>
</dbReference>
<proteinExistence type="predicted"/>
<feature type="transmembrane region" description="Helical" evidence="7">
    <location>
        <begin position="263"/>
        <end position="285"/>
    </location>
</feature>
<feature type="transmembrane region" description="Helical" evidence="7">
    <location>
        <begin position="231"/>
        <end position="251"/>
    </location>
</feature>
<keyword evidence="2" id="KW-1003">Cell membrane</keyword>
<feature type="transmembrane region" description="Helical" evidence="7">
    <location>
        <begin position="70"/>
        <end position="96"/>
    </location>
</feature>
<feature type="transmembrane region" description="Helical" evidence="7">
    <location>
        <begin position="355"/>
        <end position="376"/>
    </location>
</feature>
<keyword evidence="3 7" id="KW-0812">Transmembrane</keyword>
<feature type="transmembrane region" description="Helical" evidence="7">
    <location>
        <begin position="193"/>
        <end position="211"/>
    </location>
</feature>
<reference evidence="10" key="1">
    <citation type="journal article" date="2015" name="Nature">
        <title>Complex archaea that bridge the gap between prokaryotes and eukaryotes.</title>
        <authorList>
            <person name="Spang A."/>
            <person name="Saw J.H."/>
            <person name="Jorgensen S.L."/>
            <person name="Zaremba-Niedzwiedzka K."/>
            <person name="Martijn J."/>
            <person name="Lind A.E."/>
            <person name="van Eijk R."/>
            <person name="Schleper C."/>
            <person name="Guy L."/>
            <person name="Ettema T.J."/>
        </authorList>
    </citation>
    <scope>NUCLEOTIDE SEQUENCE</scope>
</reference>
<evidence type="ECO:0000259" key="8">
    <source>
        <dbReference type="Pfam" id="PF00361"/>
    </source>
</evidence>
<dbReference type="GO" id="GO:0005886">
    <property type="term" value="C:plasma membrane"/>
    <property type="evidence" value="ECO:0007669"/>
    <property type="project" value="UniProtKB-SubCell"/>
</dbReference>
<feature type="transmembrane region" description="Helical" evidence="7">
    <location>
        <begin position="108"/>
        <end position="134"/>
    </location>
</feature>
<gene>
    <name evidence="10" type="ORF">LCGC14_1831010</name>
</gene>
<feature type="domain" description="NADH-Ubiquinone oxidoreductase (complex I) chain 5 N-terminal" evidence="9">
    <location>
        <begin position="59"/>
        <end position="108"/>
    </location>
</feature>
<evidence type="ECO:0000313" key="10">
    <source>
        <dbReference type="EMBL" id="KKL97780.1"/>
    </source>
</evidence>
<keyword evidence="6 7" id="KW-0472">Membrane</keyword>
<feature type="domain" description="NADH:quinone oxidoreductase/Mrp antiporter transmembrane" evidence="8">
    <location>
        <begin position="124"/>
        <end position="399"/>
    </location>
</feature>
<keyword evidence="5" id="KW-0560">Oxidoreductase</keyword>
<dbReference type="EMBL" id="LAZR01018084">
    <property type="protein sequence ID" value="KKL97780.1"/>
    <property type="molecule type" value="Genomic_DNA"/>
</dbReference>
<protein>
    <recommendedName>
        <fullName evidence="11">NADH:quinone oxidoreductase/Mrp antiporter membrane subunit domain-containing protein</fullName>
    </recommendedName>
</protein>
<feature type="transmembrane region" description="Helical" evidence="7">
    <location>
        <begin position="6"/>
        <end position="24"/>
    </location>
</feature>
<accession>A0A0F9IVP5</accession>
<dbReference type="AlphaFoldDB" id="A0A0F9IVP5"/>
<feature type="transmembrane region" description="Helical" evidence="7">
    <location>
        <begin position="160"/>
        <end position="181"/>
    </location>
</feature>
<name>A0A0F9IVP5_9ZZZZ</name>
<dbReference type="InterPro" id="IPR001750">
    <property type="entry name" value="ND/Mrp_TM"/>
</dbReference>
<feature type="transmembrane region" description="Helical" evidence="7">
    <location>
        <begin position="297"/>
        <end position="321"/>
    </location>
</feature>
<dbReference type="PRINTS" id="PR01434">
    <property type="entry name" value="NADHDHGNASE5"/>
</dbReference>
<evidence type="ECO:0000256" key="4">
    <source>
        <dbReference type="ARBA" id="ARBA00022989"/>
    </source>
</evidence>
<dbReference type="PANTHER" id="PTHR42682:SF4">
    <property type="entry name" value="NADH-UBIQUINONE_PLASTOQUINONE"/>
    <property type="match status" value="1"/>
</dbReference>